<keyword evidence="3" id="KW-0614">Plasmid</keyword>
<dbReference type="InterPro" id="IPR036291">
    <property type="entry name" value="NAD(P)-bd_dom_sf"/>
</dbReference>
<proteinExistence type="inferred from homology"/>
<evidence type="ECO:0000313" key="3">
    <source>
        <dbReference type="EMBL" id="APG95235.1"/>
    </source>
</evidence>
<accession>A0A1L3LYQ6</accession>
<name>A0A1L3LYQ6_9HYPH</name>
<dbReference type="EC" id="1.1.1.100" evidence="3"/>
<keyword evidence="3" id="KW-0560">Oxidoreductase</keyword>
<comment type="similarity">
    <text evidence="1 2">Belongs to the short-chain dehydrogenases/reductases (SDR) family.</text>
</comment>
<dbReference type="KEGG" id="same:SAMCFNEI73_pC1531"/>
<dbReference type="EMBL" id="CP013110">
    <property type="protein sequence ID" value="APG95235.1"/>
    <property type="molecule type" value="Genomic_DNA"/>
</dbReference>
<dbReference type="Gene3D" id="3.40.50.720">
    <property type="entry name" value="NAD(P)-binding Rossmann-like Domain"/>
    <property type="match status" value="1"/>
</dbReference>
<dbReference type="SUPFAM" id="SSF51735">
    <property type="entry name" value="NAD(P)-binding Rossmann-fold domains"/>
    <property type="match status" value="1"/>
</dbReference>
<dbReference type="FunFam" id="3.40.50.720:FF:000084">
    <property type="entry name" value="Short-chain dehydrogenase reductase"/>
    <property type="match status" value="1"/>
</dbReference>
<dbReference type="CDD" id="cd05233">
    <property type="entry name" value="SDR_c"/>
    <property type="match status" value="1"/>
</dbReference>
<gene>
    <name evidence="3" type="ORF">SAMCFNEI73_pC1531</name>
</gene>
<evidence type="ECO:0000256" key="2">
    <source>
        <dbReference type="RuleBase" id="RU000363"/>
    </source>
</evidence>
<dbReference type="InterPro" id="IPR002347">
    <property type="entry name" value="SDR_fam"/>
</dbReference>
<geneLocation type="plasmid" evidence="3 4">
    <name>C</name>
</geneLocation>
<dbReference type="Pfam" id="PF00106">
    <property type="entry name" value="adh_short"/>
    <property type="match status" value="1"/>
</dbReference>
<reference evidence="3 4" key="1">
    <citation type="submission" date="2015-10" db="EMBL/GenBank/DDBJ databases">
        <title>Genomic differences between typical nodule nitrogen-fixing rhizobial strains and those coming from bean seeds.</title>
        <authorList>
            <person name="Peralta H."/>
            <person name="Aguilar-Vera A."/>
            <person name="Diaz R."/>
            <person name="Mora Y."/>
            <person name="Martinez-Batallar G."/>
            <person name="Salazar E."/>
            <person name="Vargas-Lagunas C."/>
            <person name="Encarnacion S."/>
            <person name="Girard L."/>
            <person name="Mora J."/>
        </authorList>
    </citation>
    <scope>NUCLEOTIDE SEQUENCE [LARGE SCALE GENOMIC DNA]</scope>
    <source>
        <strain evidence="3 4">CFNEI 73</strain>
        <plasmid evidence="3 4">C</plasmid>
    </source>
</reference>
<protein>
    <submittedName>
        <fullName evidence="3">Short chain dehydrogenase/reductase family oxidoreductase</fullName>
        <ecNumber evidence="3">1.1.1.100</ecNumber>
    </submittedName>
</protein>
<dbReference type="GO" id="GO:0004316">
    <property type="term" value="F:3-oxoacyl-[acyl-carrier-protein] reductase (NADPH) activity"/>
    <property type="evidence" value="ECO:0007669"/>
    <property type="project" value="UniProtKB-EC"/>
</dbReference>
<dbReference type="OrthoDB" id="9793325at2"/>
<sequence length="259" mass="27792">MDLQLRNKTAIVTGSTAGIGLAIARSLASEGATVFISGRSEDKLDAAVAAIGFPVRAVRCNATTAEGAAQLIEAAPEADILVNNLGIYDTAEFANIADEDWQNLFNVNVMSGVRLSRHYLPKMMGRNWGRIIFIASDCAAMVIPDLIHYSATKTAQLSISRGLAETTRGSRVTVNSVLPSSTRAEGTEGFVREAMRGRDMTVEEREKAFFKEHRPLSLIQRMIEPEEVAALVTYLSSPLAGAINGAALRIDGGNIPTLI</sequence>
<keyword evidence="4" id="KW-1185">Reference proteome</keyword>
<evidence type="ECO:0000313" key="4">
    <source>
        <dbReference type="Proteomes" id="UP000182306"/>
    </source>
</evidence>
<dbReference type="PANTHER" id="PTHR42879">
    <property type="entry name" value="3-OXOACYL-(ACYL-CARRIER-PROTEIN) REDUCTASE"/>
    <property type="match status" value="1"/>
</dbReference>
<dbReference type="PRINTS" id="PR00080">
    <property type="entry name" value="SDRFAMILY"/>
</dbReference>
<evidence type="ECO:0000256" key="1">
    <source>
        <dbReference type="ARBA" id="ARBA00006484"/>
    </source>
</evidence>
<dbReference type="Proteomes" id="UP000182306">
    <property type="component" value="Plasmid C"/>
</dbReference>
<dbReference type="PRINTS" id="PR00081">
    <property type="entry name" value="GDHRDH"/>
</dbReference>
<organism evidence="3 4">
    <name type="scientific">Sinorhizobium americanum</name>
    <dbReference type="NCBI Taxonomy" id="194963"/>
    <lineage>
        <taxon>Bacteria</taxon>
        <taxon>Pseudomonadati</taxon>
        <taxon>Pseudomonadota</taxon>
        <taxon>Alphaproteobacteria</taxon>
        <taxon>Hyphomicrobiales</taxon>
        <taxon>Rhizobiaceae</taxon>
        <taxon>Sinorhizobium/Ensifer group</taxon>
        <taxon>Sinorhizobium</taxon>
    </lineage>
</organism>
<dbReference type="RefSeq" id="WP_064254154.1">
    <property type="nucleotide sequence ID" value="NZ_CP013110.1"/>
</dbReference>
<dbReference type="InterPro" id="IPR050259">
    <property type="entry name" value="SDR"/>
</dbReference>
<dbReference type="AlphaFoldDB" id="A0A1L3LYQ6"/>